<accession>A0ABW5HCZ0</accession>
<organism evidence="1 2">
    <name type="scientific">Amycolatopsis silviterrae</name>
    <dbReference type="NCBI Taxonomy" id="1656914"/>
    <lineage>
        <taxon>Bacteria</taxon>
        <taxon>Bacillati</taxon>
        <taxon>Actinomycetota</taxon>
        <taxon>Actinomycetes</taxon>
        <taxon>Pseudonocardiales</taxon>
        <taxon>Pseudonocardiaceae</taxon>
        <taxon>Amycolatopsis</taxon>
    </lineage>
</organism>
<reference evidence="2" key="1">
    <citation type="journal article" date="2019" name="Int. J. Syst. Evol. Microbiol.">
        <title>The Global Catalogue of Microorganisms (GCM) 10K type strain sequencing project: providing services to taxonomists for standard genome sequencing and annotation.</title>
        <authorList>
            <consortium name="The Broad Institute Genomics Platform"/>
            <consortium name="The Broad Institute Genome Sequencing Center for Infectious Disease"/>
            <person name="Wu L."/>
            <person name="Ma J."/>
        </authorList>
    </citation>
    <scope>NUCLEOTIDE SEQUENCE [LARGE SCALE GENOMIC DNA]</scope>
    <source>
        <strain evidence="2">CGMCC 4.7641</strain>
    </source>
</reference>
<dbReference type="EMBL" id="JBHUKS010000018">
    <property type="protein sequence ID" value="MFD2470982.1"/>
    <property type="molecule type" value="Genomic_DNA"/>
</dbReference>
<keyword evidence="2" id="KW-1185">Reference proteome</keyword>
<dbReference type="Proteomes" id="UP001597483">
    <property type="component" value="Unassembled WGS sequence"/>
</dbReference>
<proteinExistence type="predicted"/>
<comment type="caution">
    <text evidence="1">The sequence shown here is derived from an EMBL/GenBank/DDBJ whole genome shotgun (WGS) entry which is preliminary data.</text>
</comment>
<evidence type="ECO:0000313" key="1">
    <source>
        <dbReference type="EMBL" id="MFD2470982.1"/>
    </source>
</evidence>
<gene>
    <name evidence="1" type="ORF">ACFSVL_26560</name>
</gene>
<sequence>MCQMCEEPERSGPQYLIEPLYLTEALDQIREYGWCVQGVLGTGSRPSWAYTAGLTAQGMPELAVTGLPPYQAVYLLDVAAEHALQTGPPIPGQQWLLPRLPRVEAVRISTPAVHLDVAVSCYGEEIQAVQLVYADPEGRFPWSPHYNLGLGGQPVLGVRDA</sequence>
<protein>
    <submittedName>
        <fullName evidence="1">DUF4262 domain-containing protein</fullName>
    </submittedName>
</protein>
<dbReference type="InterPro" id="IPR025358">
    <property type="entry name" value="DUF4262"/>
</dbReference>
<dbReference type="Pfam" id="PF14081">
    <property type="entry name" value="DUF4262"/>
    <property type="match status" value="1"/>
</dbReference>
<dbReference type="RefSeq" id="WP_378308272.1">
    <property type="nucleotide sequence ID" value="NZ_JBHUKS010000018.1"/>
</dbReference>
<evidence type="ECO:0000313" key="2">
    <source>
        <dbReference type="Proteomes" id="UP001597483"/>
    </source>
</evidence>
<name>A0ABW5HCZ0_9PSEU</name>